<evidence type="ECO:0000313" key="4">
    <source>
        <dbReference type="EMBL" id="AVQ13143.1"/>
    </source>
</evidence>
<feature type="region of interest" description="Disordered" evidence="2">
    <location>
        <begin position="176"/>
        <end position="350"/>
    </location>
</feature>
<feature type="compositionally biased region" description="Polar residues" evidence="2">
    <location>
        <begin position="334"/>
        <end position="346"/>
    </location>
</feature>
<feature type="domain" description="Flagellar hook-length control protein-like C-terminal" evidence="3">
    <location>
        <begin position="377"/>
        <end position="448"/>
    </location>
</feature>
<feature type="compositionally biased region" description="Basic and acidic residues" evidence="2">
    <location>
        <begin position="251"/>
        <end position="283"/>
    </location>
</feature>
<name>A0A2P1QW66_9LEPT</name>
<proteinExistence type="predicted"/>
<protein>
    <submittedName>
        <fullName evidence="4">Flagellar hook-length control protein FliK</fullName>
    </submittedName>
</protein>
<evidence type="ECO:0000313" key="5">
    <source>
        <dbReference type="Proteomes" id="UP000033961"/>
    </source>
</evidence>
<feature type="region of interest" description="Disordered" evidence="2">
    <location>
        <begin position="495"/>
        <end position="516"/>
    </location>
</feature>
<accession>A0A2P1QW66</accession>
<sequence length="516" mass="57460">MNISGDLSVSEFKTERYVETVPIKKGGGFVGKSSFLDLIKNLQGSVQKGLDETLTGIQNTFSKTEDSTVRPEENVEHIDEKKTESIIESAFSKDEVEPEIRKIPKEDEEIQTIKEETNVAALPWFLVAEAKSNETPNPETEVPDAAFQSEIVEEVSSETVESGQPVSTSKLVENLFSKEESLPESKKETSVSLEEPKEIQSRTTSKKESSVREGESKLSESKAVSEISKFNETNVKEFQENHGKGISNKETSSKGADETKTEVSKELALDSEKWKIDRDKKTDSYANLKSSGREEIKVSSQFSENSSGKSGQERSFRSGGGDSYSSLVKGVGTPTVSGKGPNSQDFSVPKETNVLSKRDIRQNFQNLIRSARVSILENGKTEANIRMNPKDLGQMSLVVSTDKDVVRGKLLVESDTIKQQLVAELANLKQDLKANGLELESLTIEVREREEVFAFDTDSDKNGKDSRPFQSAFGEEWSSDFKDSFYEEGELSFEEKSHDFSEKTERKTQKLLDLKV</sequence>
<keyword evidence="4" id="KW-0966">Cell projection</keyword>
<keyword evidence="4" id="KW-0282">Flagellum</keyword>
<dbReference type="EMBL" id="CP027843">
    <property type="protein sequence ID" value="AVQ13143.1"/>
    <property type="molecule type" value="Genomic_DNA"/>
</dbReference>
<feature type="compositionally biased region" description="Basic and acidic residues" evidence="2">
    <location>
        <begin position="176"/>
        <end position="220"/>
    </location>
</feature>
<dbReference type="Pfam" id="PF02120">
    <property type="entry name" value="Flg_hook"/>
    <property type="match status" value="1"/>
</dbReference>
<dbReference type="InterPro" id="IPR021136">
    <property type="entry name" value="Flagellar_hook_control-like_C"/>
</dbReference>
<evidence type="ECO:0000256" key="1">
    <source>
        <dbReference type="SAM" id="Coils"/>
    </source>
</evidence>
<dbReference type="InterPro" id="IPR038610">
    <property type="entry name" value="FliK-like_C_sf"/>
</dbReference>
<dbReference type="AlphaFoldDB" id="A0A2P1QW66"/>
<keyword evidence="4" id="KW-0969">Cilium</keyword>
<evidence type="ECO:0000256" key="2">
    <source>
        <dbReference type="SAM" id="MobiDB-lite"/>
    </source>
</evidence>
<keyword evidence="1" id="KW-0175">Coiled coil</keyword>
<evidence type="ECO:0000259" key="3">
    <source>
        <dbReference type="Pfam" id="PF02120"/>
    </source>
</evidence>
<reference evidence="4 5" key="1">
    <citation type="journal article" date="2015" name="Genome Announc.">
        <title>Draft Genome Sequences of Leptospira santarosai Strains U160, U164, and U233, Isolated from Asymptomatic Cattle.</title>
        <authorList>
            <person name="Kremer F.S."/>
            <person name="Eslabao M.R."/>
            <person name="Provisor M."/>
            <person name="Woloski R.D."/>
            <person name="Ramires O.V."/>
            <person name="Moreno L.Z."/>
            <person name="Moreno A.M."/>
            <person name="Hamond C."/>
            <person name="Lilenbaum W."/>
            <person name="Dellagostin O.A."/>
        </authorList>
    </citation>
    <scope>NUCLEOTIDE SEQUENCE [LARGE SCALE GENOMIC DNA]</scope>
    <source>
        <strain evidence="4 5">U160</strain>
    </source>
</reference>
<gene>
    <name evidence="4" type="ORF">XB16_2840</name>
</gene>
<feature type="compositionally biased region" description="Polar residues" evidence="2">
    <location>
        <begin position="298"/>
        <end position="310"/>
    </location>
</feature>
<feature type="compositionally biased region" description="Basic and acidic residues" evidence="2">
    <location>
        <begin position="234"/>
        <end position="243"/>
    </location>
</feature>
<dbReference type="Gene3D" id="3.30.750.140">
    <property type="match status" value="1"/>
</dbReference>
<feature type="coiled-coil region" evidence="1">
    <location>
        <begin position="418"/>
        <end position="445"/>
    </location>
</feature>
<dbReference type="CDD" id="cd17470">
    <property type="entry name" value="T3SS_Flik_C"/>
    <property type="match status" value="1"/>
</dbReference>
<organism evidence="4 5">
    <name type="scientific">Leptospira santarosai</name>
    <dbReference type="NCBI Taxonomy" id="28183"/>
    <lineage>
        <taxon>Bacteria</taxon>
        <taxon>Pseudomonadati</taxon>
        <taxon>Spirochaetota</taxon>
        <taxon>Spirochaetia</taxon>
        <taxon>Leptospirales</taxon>
        <taxon>Leptospiraceae</taxon>
        <taxon>Leptospira</taxon>
    </lineage>
</organism>
<dbReference type="Proteomes" id="UP000033961">
    <property type="component" value="Chromosome I"/>
</dbReference>